<accession>A0ABQ8U4U0</accession>
<reference evidence="2" key="1">
    <citation type="journal article" date="2022" name="bioRxiv">
        <title>Genomics of Preaxostyla Flagellates Illuminates Evolutionary Transitions and the Path Towards Mitochondrial Loss.</title>
        <authorList>
            <person name="Novak L.V.F."/>
            <person name="Treitli S.C."/>
            <person name="Pyrih J."/>
            <person name="Halakuc P."/>
            <person name="Pipaliya S.V."/>
            <person name="Vacek V."/>
            <person name="Brzon O."/>
            <person name="Soukal P."/>
            <person name="Eme L."/>
            <person name="Dacks J.B."/>
            <person name="Karnkowska A."/>
            <person name="Elias M."/>
            <person name="Hampl V."/>
        </authorList>
    </citation>
    <scope>NUCLEOTIDE SEQUENCE</scope>
    <source>
        <strain evidence="2">RCP-MX</strain>
    </source>
</reference>
<feature type="compositionally biased region" description="Basic and acidic residues" evidence="1">
    <location>
        <begin position="24"/>
        <end position="41"/>
    </location>
</feature>
<protein>
    <submittedName>
        <fullName evidence="2">Uncharacterized protein</fullName>
    </submittedName>
</protein>
<dbReference type="EMBL" id="JAPMOS010000161">
    <property type="protein sequence ID" value="KAJ4454375.1"/>
    <property type="molecule type" value="Genomic_DNA"/>
</dbReference>
<keyword evidence="3" id="KW-1185">Reference proteome</keyword>
<evidence type="ECO:0000256" key="1">
    <source>
        <dbReference type="SAM" id="MobiDB-lite"/>
    </source>
</evidence>
<evidence type="ECO:0000313" key="3">
    <source>
        <dbReference type="Proteomes" id="UP001141327"/>
    </source>
</evidence>
<sequence>MPFSIMQTPSRAAECTKMGGDEIATEHPEHPDRLDHPGEAKPEQLVPEDWRIPEDPLSLIEKSLIRIKRAAEVQRRIGNQVANLRVSARRIRPAHRPISCRLSISDVRLLTSHSPQYTEIPVPSNLTYHILPSPRLTWDPIPTTRTIEFHVDIAIGDPGSSWARLYQGSESGPEVWKLECPLGGDPAPTPTALKSGFSLPPLVRSQST</sequence>
<comment type="caution">
    <text evidence="2">The sequence shown here is derived from an EMBL/GenBank/DDBJ whole genome shotgun (WGS) entry which is preliminary data.</text>
</comment>
<evidence type="ECO:0000313" key="2">
    <source>
        <dbReference type="EMBL" id="KAJ4454375.1"/>
    </source>
</evidence>
<feature type="region of interest" description="Disordered" evidence="1">
    <location>
        <begin position="186"/>
        <end position="208"/>
    </location>
</feature>
<proteinExistence type="predicted"/>
<feature type="compositionally biased region" description="Polar residues" evidence="1">
    <location>
        <begin position="1"/>
        <end position="10"/>
    </location>
</feature>
<feature type="region of interest" description="Disordered" evidence="1">
    <location>
        <begin position="1"/>
        <end position="41"/>
    </location>
</feature>
<organism evidence="2 3">
    <name type="scientific">Paratrimastix pyriformis</name>
    <dbReference type="NCBI Taxonomy" id="342808"/>
    <lineage>
        <taxon>Eukaryota</taxon>
        <taxon>Metamonada</taxon>
        <taxon>Preaxostyla</taxon>
        <taxon>Paratrimastigidae</taxon>
        <taxon>Paratrimastix</taxon>
    </lineage>
</organism>
<gene>
    <name evidence="2" type="ORF">PAPYR_10917</name>
</gene>
<dbReference type="Proteomes" id="UP001141327">
    <property type="component" value="Unassembled WGS sequence"/>
</dbReference>
<name>A0ABQ8U4U0_9EUKA</name>